<protein>
    <submittedName>
        <fullName evidence="1">(diamondback moth) hypothetical protein</fullName>
    </submittedName>
</protein>
<proteinExistence type="predicted"/>
<evidence type="ECO:0000313" key="1">
    <source>
        <dbReference type="EMBL" id="CAG9109287.1"/>
    </source>
</evidence>
<feature type="non-terminal residue" evidence="1">
    <location>
        <position position="1"/>
    </location>
</feature>
<dbReference type="AlphaFoldDB" id="A0A8S4E0G6"/>
<sequence length="54" mass="6424">MALMGEPSRPRRSMLRRYMPRHRRADSIISSEGCVFRLSEVTNVWFFSRWSSCS</sequence>
<organism evidence="1 2">
    <name type="scientific">Plutella xylostella</name>
    <name type="common">Diamondback moth</name>
    <name type="synonym">Plutella maculipennis</name>
    <dbReference type="NCBI Taxonomy" id="51655"/>
    <lineage>
        <taxon>Eukaryota</taxon>
        <taxon>Metazoa</taxon>
        <taxon>Ecdysozoa</taxon>
        <taxon>Arthropoda</taxon>
        <taxon>Hexapoda</taxon>
        <taxon>Insecta</taxon>
        <taxon>Pterygota</taxon>
        <taxon>Neoptera</taxon>
        <taxon>Endopterygota</taxon>
        <taxon>Lepidoptera</taxon>
        <taxon>Glossata</taxon>
        <taxon>Ditrysia</taxon>
        <taxon>Yponomeutoidea</taxon>
        <taxon>Plutellidae</taxon>
        <taxon>Plutella</taxon>
    </lineage>
</organism>
<dbReference type="EMBL" id="CAJHNJ030000011">
    <property type="protein sequence ID" value="CAG9109287.1"/>
    <property type="molecule type" value="Genomic_DNA"/>
</dbReference>
<comment type="caution">
    <text evidence="1">The sequence shown here is derived from an EMBL/GenBank/DDBJ whole genome shotgun (WGS) entry which is preliminary data.</text>
</comment>
<dbReference type="Proteomes" id="UP000653454">
    <property type="component" value="Unassembled WGS sequence"/>
</dbReference>
<name>A0A8S4E0G6_PLUXY</name>
<evidence type="ECO:0000313" key="2">
    <source>
        <dbReference type="Proteomes" id="UP000653454"/>
    </source>
</evidence>
<accession>A0A8S4E0G6</accession>
<keyword evidence="2" id="KW-1185">Reference proteome</keyword>
<gene>
    <name evidence="1" type="ORF">PLXY2_LOCUS4226</name>
</gene>
<reference evidence="1" key="1">
    <citation type="submission" date="2020-11" db="EMBL/GenBank/DDBJ databases">
        <authorList>
            <person name="Whiteford S."/>
        </authorList>
    </citation>
    <scope>NUCLEOTIDE SEQUENCE</scope>
</reference>